<dbReference type="InterPro" id="IPR036025">
    <property type="entry name" value="RtcB-like_sf"/>
</dbReference>
<feature type="binding site" evidence="9">
    <location>
        <position position="108"/>
    </location>
    <ligand>
        <name>Mn(2+)</name>
        <dbReference type="ChEBI" id="CHEBI:29035"/>
        <label>1</label>
    </ligand>
</feature>
<reference evidence="10" key="1">
    <citation type="journal article" date="2020" name="mSystems">
        <title>Genome- and Community-Level Interaction Insights into Carbon Utilization and Element Cycling Functions of Hydrothermarchaeota in Hydrothermal Sediment.</title>
        <authorList>
            <person name="Zhou Z."/>
            <person name="Liu Y."/>
            <person name="Xu W."/>
            <person name="Pan J."/>
            <person name="Luo Z.H."/>
            <person name="Li M."/>
        </authorList>
    </citation>
    <scope>NUCLEOTIDE SEQUENCE [LARGE SCALE GENOMIC DNA]</scope>
    <source>
        <strain evidence="10">SpSt-402</strain>
    </source>
</reference>
<keyword evidence="2" id="KW-0436">Ligase</keyword>
<organism evidence="10">
    <name type="scientific">Oscillatoriales cyanobacterium SpSt-402</name>
    <dbReference type="NCBI Taxonomy" id="2282168"/>
    <lineage>
        <taxon>Bacteria</taxon>
        <taxon>Bacillati</taxon>
        <taxon>Cyanobacteriota</taxon>
        <taxon>Cyanophyceae</taxon>
        <taxon>Oscillatoriophycideae</taxon>
        <taxon>Oscillatoriales</taxon>
    </lineage>
</organism>
<keyword evidence="5" id="KW-0692">RNA repair</keyword>
<evidence type="ECO:0000256" key="9">
    <source>
        <dbReference type="PIRSR" id="PIRSR601233-3"/>
    </source>
</evidence>
<name>A0A832M1Z7_9CYAN</name>
<dbReference type="PANTHER" id="PTHR11118">
    <property type="entry name" value="RNA-SPLICING LIGASE RTCB HOMOLOG"/>
    <property type="match status" value="1"/>
</dbReference>
<dbReference type="InterPro" id="IPR001233">
    <property type="entry name" value="RtcB"/>
</dbReference>
<protein>
    <recommendedName>
        <fullName evidence="1">3'-phosphate/5'-hydroxy nucleic acid ligase</fullName>
        <ecNumber evidence="1">6.5.1.8</ecNumber>
    </recommendedName>
</protein>
<evidence type="ECO:0000256" key="5">
    <source>
        <dbReference type="ARBA" id="ARBA00022800"/>
    </source>
</evidence>
<dbReference type="PANTHER" id="PTHR11118:SF1">
    <property type="entry name" value="RNA-SPLICING LIGASE RTCB HOMOLOG"/>
    <property type="match status" value="1"/>
</dbReference>
<evidence type="ECO:0000256" key="3">
    <source>
        <dbReference type="ARBA" id="ARBA00022723"/>
    </source>
</evidence>
<evidence type="ECO:0000256" key="8">
    <source>
        <dbReference type="ARBA" id="ARBA00047746"/>
    </source>
</evidence>
<keyword evidence="4" id="KW-0547">Nucleotide-binding</keyword>
<comment type="cofactor">
    <cofactor evidence="9">
        <name>Mn(2+)</name>
        <dbReference type="ChEBI" id="CHEBI:29035"/>
    </cofactor>
    <text evidence="9">Binds 2 manganese ions per subunit.</text>
</comment>
<evidence type="ECO:0000256" key="6">
    <source>
        <dbReference type="ARBA" id="ARBA00023134"/>
    </source>
</evidence>
<dbReference type="EC" id="6.5.1.8" evidence="1"/>
<dbReference type="EMBL" id="DSRD01000344">
    <property type="protein sequence ID" value="HGW93678.1"/>
    <property type="molecule type" value="Genomic_DNA"/>
</dbReference>
<evidence type="ECO:0000313" key="10">
    <source>
        <dbReference type="EMBL" id="HGW93678.1"/>
    </source>
</evidence>
<evidence type="ECO:0000256" key="4">
    <source>
        <dbReference type="ARBA" id="ARBA00022741"/>
    </source>
</evidence>
<accession>A0A832M1Z7</accession>
<dbReference type="GO" id="GO:0042245">
    <property type="term" value="P:RNA repair"/>
    <property type="evidence" value="ECO:0007669"/>
    <property type="project" value="UniProtKB-KW"/>
</dbReference>
<comment type="catalytic activity">
    <reaction evidence="8">
        <text>a 3'-end 3'-phospho-ribonucleotide-RNA + a 5'-end dephospho-ribonucleoside-RNA + GTP = a ribonucleotidyl-ribonucleotide-RNA + GMP + diphosphate</text>
        <dbReference type="Rhea" id="RHEA:68076"/>
        <dbReference type="Rhea" id="RHEA-COMP:10463"/>
        <dbReference type="Rhea" id="RHEA-COMP:13936"/>
        <dbReference type="Rhea" id="RHEA-COMP:17355"/>
        <dbReference type="ChEBI" id="CHEBI:33019"/>
        <dbReference type="ChEBI" id="CHEBI:37565"/>
        <dbReference type="ChEBI" id="CHEBI:58115"/>
        <dbReference type="ChEBI" id="CHEBI:83062"/>
        <dbReference type="ChEBI" id="CHEBI:138284"/>
        <dbReference type="ChEBI" id="CHEBI:173118"/>
        <dbReference type="EC" id="6.5.1.8"/>
    </reaction>
</comment>
<evidence type="ECO:0000256" key="1">
    <source>
        <dbReference type="ARBA" id="ARBA00012726"/>
    </source>
</evidence>
<evidence type="ECO:0000256" key="2">
    <source>
        <dbReference type="ARBA" id="ARBA00022598"/>
    </source>
</evidence>
<dbReference type="Pfam" id="PF01139">
    <property type="entry name" value="RtcB"/>
    <property type="match status" value="1"/>
</dbReference>
<dbReference type="GO" id="GO:0005525">
    <property type="term" value="F:GTP binding"/>
    <property type="evidence" value="ECO:0007669"/>
    <property type="project" value="UniProtKB-KW"/>
</dbReference>
<proteinExistence type="predicted"/>
<dbReference type="GO" id="GO:0006396">
    <property type="term" value="P:RNA processing"/>
    <property type="evidence" value="ECO:0007669"/>
    <property type="project" value="InterPro"/>
</dbReference>
<dbReference type="Gene3D" id="3.90.1860.10">
    <property type="entry name" value="tRNA-splicing ligase RtcB"/>
    <property type="match status" value="1"/>
</dbReference>
<evidence type="ECO:0000256" key="7">
    <source>
        <dbReference type="ARBA" id="ARBA00023211"/>
    </source>
</evidence>
<keyword evidence="6" id="KW-0342">GTP-binding</keyword>
<dbReference type="GO" id="GO:0003972">
    <property type="term" value="F:RNA ligase (ATP) activity"/>
    <property type="evidence" value="ECO:0007669"/>
    <property type="project" value="TreeGrafter"/>
</dbReference>
<dbReference type="SUPFAM" id="SSF103365">
    <property type="entry name" value="Hypothetical protein PH1602"/>
    <property type="match status" value="1"/>
</dbReference>
<keyword evidence="7 9" id="KW-0464">Manganese</keyword>
<dbReference type="GO" id="GO:0046872">
    <property type="term" value="F:metal ion binding"/>
    <property type="evidence" value="ECO:0007669"/>
    <property type="project" value="UniProtKB-KW"/>
</dbReference>
<keyword evidence="3 9" id="KW-0479">Metal-binding</keyword>
<dbReference type="AlphaFoldDB" id="A0A832M1Z7"/>
<dbReference type="GO" id="GO:0170057">
    <property type="term" value="F:RNA ligase (GTP) activity"/>
    <property type="evidence" value="ECO:0007669"/>
    <property type="project" value="UniProtKB-EC"/>
</dbReference>
<comment type="caution">
    <text evidence="10">The sequence shown here is derived from an EMBL/GenBank/DDBJ whole genome shotgun (WGS) entry which is preliminary data.</text>
</comment>
<gene>
    <name evidence="10" type="ORF">ENR47_05265</name>
</gene>
<sequence length="187" mass="20268">MQPNNLSRLLRALARQGLDVQYNNLSYSVRWTDTPDAPIAEVLLPESFPVEAKALKQLANLAAAKHPVGGHVCRVCATPDFHPGDAGVAIGSVVETAGQVIPAAVGSDINCGMRLHVADLSVEQFLAQRDRFVELMKGDFFFGKRDVTMTAETMQALFQHGVIGWLDAMLDQPTGSIVQSDLNQLAR</sequence>